<dbReference type="GeneID" id="9623939"/>
<reference evidence="1 2" key="1">
    <citation type="journal article" date="2010" name="Science">
        <title>Genomic analysis of organismal complexity in the multicellular green alga Volvox carteri.</title>
        <authorList>
            <person name="Prochnik S.E."/>
            <person name="Umen J."/>
            <person name="Nedelcu A.M."/>
            <person name="Hallmann A."/>
            <person name="Miller S.M."/>
            <person name="Nishii I."/>
            <person name="Ferris P."/>
            <person name="Kuo A."/>
            <person name="Mitros T."/>
            <person name="Fritz-Laylin L.K."/>
            <person name="Hellsten U."/>
            <person name="Chapman J."/>
            <person name="Simakov O."/>
            <person name="Rensing S.A."/>
            <person name="Terry A."/>
            <person name="Pangilinan J."/>
            <person name="Kapitonov V."/>
            <person name="Jurka J."/>
            <person name="Salamov A."/>
            <person name="Shapiro H."/>
            <person name="Schmutz J."/>
            <person name="Grimwood J."/>
            <person name="Lindquist E."/>
            <person name="Lucas S."/>
            <person name="Grigoriev I.V."/>
            <person name="Schmitt R."/>
            <person name="Kirk D."/>
            <person name="Rokhsar D.S."/>
        </authorList>
    </citation>
    <scope>NUCLEOTIDE SEQUENCE [LARGE SCALE GENOMIC DNA]</scope>
    <source>
        <strain evidence="2">f. Nagariensis / Eve</strain>
    </source>
</reference>
<name>D8TRY0_VOLCA</name>
<proteinExistence type="predicted"/>
<dbReference type="InParanoid" id="D8TRY0"/>
<dbReference type="EMBL" id="GL378334">
    <property type="protein sequence ID" value="EFJ49727.1"/>
    <property type="molecule type" value="Genomic_DNA"/>
</dbReference>
<gene>
    <name evidence="1" type="ORF">VOLCADRAFT_89478</name>
</gene>
<accession>D8TRY0</accession>
<evidence type="ECO:0000313" key="2">
    <source>
        <dbReference type="Proteomes" id="UP000001058"/>
    </source>
</evidence>
<keyword evidence="2" id="KW-1185">Reference proteome</keyword>
<dbReference type="RefSeq" id="XP_002949234.1">
    <property type="nucleotide sequence ID" value="XM_002949188.1"/>
</dbReference>
<protein>
    <submittedName>
        <fullName evidence="1">Uncharacterized protein</fullName>
    </submittedName>
</protein>
<dbReference type="Proteomes" id="UP000001058">
    <property type="component" value="Unassembled WGS sequence"/>
</dbReference>
<dbReference type="AlphaFoldDB" id="D8TRY0"/>
<sequence>MGDTMDQVTMLKSVYQKIHHLDVLLTIMGKLSLLEQVTKVAEDLAARLTMLEEWMNSGSAAGFSGCYEATSDSGAINEDKVLVRVPVKLLEEKRLPAVLQELVQQHRNGASYALDILPWLVKPRVNAESASGPSQAPAVNSKIGWY</sequence>
<evidence type="ECO:0000313" key="1">
    <source>
        <dbReference type="EMBL" id="EFJ49727.1"/>
    </source>
</evidence>
<dbReference type="KEGG" id="vcn:VOLCADRAFT_89478"/>
<organism evidence="2">
    <name type="scientific">Volvox carteri f. nagariensis</name>
    <dbReference type="NCBI Taxonomy" id="3068"/>
    <lineage>
        <taxon>Eukaryota</taxon>
        <taxon>Viridiplantae</taxon>
        <taxon>Chlorophyta</taxon>
        <taxon>core chlorophytes</taxon>
        <taxon>Chlorophyceae</taxon>
        <taxon>CS clade</taxon>
        <taxon>Chlamydomonadales</taxon>
        <taxon>Volvocaceae</taxon>
        <taxon>Volvox</taxon>
    </lineage>
</organism>